<evidence type="ECO:0000259" key="8">
    <source>
        <dbReference type="Pfam" id="PF00746"/>
    </source>
</evidence>
<dbReference type="Pfam" id="PF00746">
    <property type="entry name" value="Gram_pos_anchor"/>
    <property type="match status" value="1"/>
</dbReference>
<name>A0A9W6NR96_9ACTN</name>
<keyword evidence="10" id="KW-1185">Reference proteome</keyword>
<feature type="domain" description="Gram-positive cocci surface proteins LPxTG" evidence="8">
    <location>
        <begin position="226"/>
        <end position="265"/>
    </location>
</feature>
<gene>
    <name evidence="9" type="ORF">GCM10017581_078040</name>
</gene>
<reference evidence="9" key="2">
    <citation type="submission" date="2023-01" db="EMBL/GenBank/DDBJ databases">
        <authorList>
            <person name="Sun Q."/>
            <person name="Evtushenko L."/>
        </authorList>
    </citation>
    <scope>NUCLEOTIDE SEQUENCE</scope>
    <source>
        <strain evidence="9">VKM Ac-1321</strain>
    </source>
</reference>
<keyword evidence="6" id="KW-1133">Transmembrane helix</keyword>
<dbReference type="InterPro" id="IPR019931">
    <property type="entry name" value="LPXTG_anchor"/>
</dbReference>
<evidence type="ECO:0000256" key="6">
    <source>
        <dbReference type="SAM" id="Phobius"/>
    </source>
</evidence>
<sequence length="270" mass="27712">MKLRGIKRIATATAATALLIGALGTPARAVETSPSPAKSPAVQTDETPGDIFLDISDDGVYAATAPNKGCTGIDTGVAVAGTDGWLFGKPALEFESISYALAFGDEKTGKLYILYVTPDGNLFQAIDGADEARAAAAIKSKRATLSKRGANAAIPAPPAGWTAALTKDGVWAKTPAGLVLITGIAFTDPEYTGEKDVPFQLVRACPQQQPNTSPSPSTSLSASPVAHPGPALPTTGDNVGMITGAGVALLAAGLVLFFVYRRRKNVKFVA</sequence>
<evidence type="ECO:0000256" key="1">
    <source>
        <dbReference type="ARBA" id="ARBA00022512"/>
    </source>
</evidence>
<feature type="chain" id="PRO_5040751303" description="Gram-positive cocci surface proteins LPxTG domain-containing protein" evidence="7">
    <location>
        <begin position="30"/>
        <end position="270"/>
    </location>
</feature>
<feature type="compositionally biased region" description="Low complexity" evidence="5">
    <location>
        <begin position="206"/>
        <end position="224"/>
    </location>
</feature>
<evidence type="ECO:0000256" key="2">
    <source>
        <dbReference type="ARBA" id="ARBA00022525"/>
    </source>
</evidence>
<dbReference type="EMBL" id="BSFP01000066">
    <property type="protein sequence ID" value="GLL06056.1"/>
    <property type="molecule type" value="Genomic_DNA"/>
</dbReference>
<keyword evidence="3 7" id="KW-0732">Signal</keyword>
<feature type="region of interest" description="Disordered" evidence="5">
    <location>
        <begin position="206"/>
        <end position="232"/>
    </location>
</feature>
<evidence type="ECO:0000313" key="9">
    <source>
        <dbReference type="EMBL" id="GLL06056.1"/>
    </source>
</evidence>
<accession>A0A9W6NR96</accession>
<dbReference type="AlphaFoldDB" id="A0A9W6NR96"/>
<evidence type="ECO:0000256" key="3">
    <source>
        <dbReference type="ARBA" id="ARBA00022729"/>
    </source>
</evidence>
<dbReference type="RefSeq" id="WP_261961973.1">
    <property type="nucleotide sequence ID" value="NZ_BAAAXA010000001.1"/>
</dbReference>
<keyword evidence="4" id="KW-0572">Peptidoglycan-anchor</keyword>
<protein>
    <recommendedName>
        <fullName evidence="8">Gram-positive cocci surface proteins LPxTG domain-containing protein</fullName>
    </recommendedName>
</protein>
<evidence type="ECO:0000256" key="7">
    <source>
        <dbReference type="SAM" id="SignalP"/>
    </source>
</evidence>
<proteinExistence type="predicted"/>
<evidence type="ECO:0000256" key="5">
    <source>
        <dbReference type="SAM" id="MobiDB-lite"/>
    </source>
</evidence>
<keyword evidence="2" id="KW-0964">Secreted</keyword>
<keyword evidence="6" id="KW-0472">Membrane</keyword>
<reference evidence="9" key="1">
    <citation type="journal article" date="2014" name="Int. J. Syst. Evol. Microbiol.">
        <title>Complete genome sequence of Corynebacterium casei LMG S-19264T (=DSM 44701T), isolated from a smear-ripened cheese.</title>
        <authorList>
            <consortium name="US DOE Joint Genome Institute (JGI-PGF)"/>
            <person name="Walter F."/>
            <person name="Albersmeier A."/>
            <person name="Kalinowski J."/>
            <person name="Ruckert C."/>
        </authorList>
    </citation>
    <scope>NUCLEOTIDE SEQUENCE</scope>
    <source>
        <strain evidence="9">VKM Ac-1321</strain>
    </source>
</reference>
<evidence type="ECO:0000256" key="4">
    <source>
        <dbReference type="ARBA" id="ARBA00023088"/>
    </source>
</evidence>
<keyword evidence="6" id="KW-0812">Transmembrane</keyword>
<dbReference type="NCBIfam" id="TIGR01167">
    <property type="entry name" value="LPXTG_anchor"/>
    <property type="match status" value="1"/>
</dbReference>
<comment type="caution">
    <text evidence="9">The sequence shown here is derived from an EMBL/GenBank/DDBJ whole genome shotgun (WGS) entry which is preliminary data.</text>
</comment>
<evidence type="ECO:0000313" key="10">
    <source>
        <dbReference type="Proteomes" id="UP001143480"/>
    </source>
</evidence>
<feature type="transmembrane region" description="Helical" evidence="6">
    <location>
        <begin position="239"/>
        <end position="260"/>
    </location>
</feature>
<keyword evidence="1" id="KW-0134">Cell wall</keyword>
<feature type="signal peptide" evidence="7">
    <location>
        <begin position="1"/>
        <end position="29"/>
    </location>
</feature>
<organism evidence="9 10">
    <name type="scientific">Dactylosporangium matsuzakiense</name>
    <dbReference type="NCBI Taxonomy" id="53360"/>
    <lineage>
        <taxon>Bacteria</taxon>
        <taxon>Bacillati</taxon>
        <taxon>Actinomycetota</taxon>
        <taxon>Actinomycetes</taxon>
        <taxon>Micromonosporales</taxon>
        <taxon>Micromonosporaceae</taxon>
        <taxon>Dactylosporangium</taxon>
    </lineage>
</organism>
<dbReference type="Proteomes" id="UP001143480">
    <property type="component" value="Unassembled WGS sequence"/>
</dbReference>